<reference evidence="2 3" key="1">
    <citation type="submission" date="2018-06" db="EMBL/GenBank/DDBJ databases">
        <authorList>
            <consortium name="Pathogen Informatics"/>
            <person name="Doyle S."/>
        </authorList>
    </citation>
    <scope>NUCLEOTIDE SEQUENCE [LARGE SCALE GENOMIC DNA]</scope>
    <source>
        <strain evidence="2 3">NCTC12475</strain>
    </source>
</reference>
<dbReference type="PANTHER" id="PTHR30399">
    <property type="entry name" value="UNCHARACTERIZED PROTEIN YGJP"/>
    <property type="match status" value="1"/>
</dbReference>
<dbReference type="STRING" id="32024.GCA_000788295_00453"/>
<dbReference type="GeneID" id="93090458"/>
<keyword evidence="3" id="KW-1185">Reference proteome</keyword>
<dbReference type="Pfam" id="PF01863">
    <property type="entry name" value="YgjP-like"/>
    <property type="match status" value="1"/>
</dbReference>
<dbReference type="InterPro" id="IPR053136">
    <property type="entry name" value="UTP_pyrophosphatase-like"/>
</dbReference>
<dbReference type="GO" id="GO:0006508">
    <property type="term" value="P:proteolysis"/>
    <property type="evidence" value="ECO:0007669"/>
    <property type="project" value="UniProtKB-KW"/>
</dbReference>
<evidence type="ECO:0000313" key="2">
    <source>
        <dbReference type="EMBL" id="SUX09380.1"/>
    </source>
</evidence>
<sequence length="211" mass="25493">MAKQKTCINFHNFEIFITIKKIKYARLKVSKTGEISLNIPYNFNENLVYEMLNKHKEWLEKTLSKIKSNLLPKDKISFLGEIYNLKFDENTKKTEFIKDTLITKNEANLEKFLKQKAIEIFTHYINLYKPHIKKPINRICIRKMSTRWGSCNTKKGYINLNLNLIFKDADLIEYVILHELTHLIYPHHKKEFYEFIKNLMIDYKDREKRLR</sequence>
<dbReference type="CDD" id="cd07344">
    <property type="entry name" value="M48_yhfN_like"/>
    <property type="match status" value="1"/>
</dbReference>
<dbReference type="PANTHER" id="PTHR30399:SF1">
    <property type="entry name" value="UTP PYROPHOSPHATASE"/>
    <property type="match status" value="1"/>
</dbReference>
<gene>
    <name evidence="2" type="ORF">NCTC12475_00002</name>
</gene>
<dbReference type="EMBL" id="UFVD01000001">
    <property type="protein sequence ID" value="SUX09380.1"/>
    <property type="molecule type" value="Genomic_DNA"/>
</dbReference>
<organism evidence="2 3">
    <name type="scientific">Campylobacter sputorum subsp. sputorum</name>
    <dbReference type="NCBI Taxonomy" id="32024"/>
    <lineage>
        <taxon>Bacteria</taxon>
        <taxon>Pseudomonadati</taxon>
        <taxon>Campylobacterota</taxon>
        <taxon>Epsilonproteobacteria</taxon>
        <taxon>Campylobacterales</taxon>
        <taxon>Campylobacteraceae</taxon>
        <taxon>Campylobacter</taxon>
    </lineage>
</organism>
<name>A0A381DGK6_9BACT</name>
<dbReference type="Proteomes" id="UP000254920">
    <property type="component" value="Unassembled WGS sequence"/>
</dbReference>
<dbReference type="Gene3D" id="3.30.2010.10">
    <property type="entry name" value="Metalloproteases ('zincins'), catalytic domain"/>
    <property type="match status" value="1"/>
</dbReference>
<protein>
    <submittedName>
        <fullName evidence="2">Zinc metalloprotease</fullName>
    </submittedName>
</protein>
<proteinExistence type="predicted"/>
<evidence type="ECO:0000313" key="3">
    <source>
        <dbReference type="Proteomes" id="UP000254920"/>
    </source>
</evidence>
<dbReference type="OrthoDB" id="5321643at2"/>
<evidence type="ECO:0000259" key="1">
    <source>
        <dbReference type="Pfam" id="PF01863"/>
    </source>
</evidence>
<keyword evidence="2" id="KW-0645">Protease</keyword>
<accession>A0A381DGK6</accession>
<feature type="domain" description="YgjP-like metallopeptidase" evidence="1">
    <location>
        <begin position="23"/>
        <end position="211"/>
    </location>
</feature>
<keyword evidence="2" id="KW-0482">Metalloprotease</keyword>
<dbReference type="AlphaFoldDB" id="A0A381DGK6"/>
<dbReference type="InterPro" id="IPR002725">
    <property type="entry name" value="YgjP-like_metallopeptidase"/>
</dbReference>
<dbReference type="RefSeq" id="WP_089182305.1">
    <property type="nucleotide sequence ID" value="NZ_CP043427.1"/>
</dbReference>
<keyword evidence="2" id="KW-0378">Hydrolase</keyword>
<dbReference type="GO" id="GO:0008237">
    <property type="term" value="F:metallopeptidase activity"/>
    <property type="evidence" value="ECO:0007669"/>
    <property type="project" value="UniProtKB-KW"/>
</dbReference>